<evidence type="ECO:0000313" key="2">
    <source>
        <dbReference type="EMBL" id="EFV12633.1"/>
    </source>
</evidence>
<dbReference type="PROSITE" id="PS51819">
    <property type="entry name" value="VOC"/>
    <property type="match status" value="1"/>
</dbReference>
<proteinExistence type="predicted"/>
<dbReference type="eggNOG" id="COG0346">
    <property type="taxonomic scope" value="Bacteria"/>
</dbReference>
<dbReference type="Pfam" id="PF00903">
    <property type="entry name" value="Glyoxalase"/>
    <property type="match status" value="1"/>
</dbReference>
<dbReference type="SUPFAM" id="SSF54593">
    <property type="entry name" value="Glyoxalase/Bleomycin resistance protein/Dihydroxybiphenyl dioxygenase"/>
    <property type="match status" value="1"/>
</dbReference>
<dbReference type="Gene3D" id="3.10.180.10">
    <property type="entry name" value="2,3-Dihydroxybiphenyl 1,2-Dioxygenase, domain 1"/>
    <property type="match status" value="1"/>
</dbReference>
<dbReference type="InterPro" id="IPR037523">
    <property type="entry name" value="VOC_core"/>
</dbReference>
<dbReference type="InterPro" id="IPR004360">
    <property type="entry name" value="Glyas_Fos-R_dOase_dom"/>
</dbReference>
<evidence type="ECO:0000313" key="3">
    <source>
        <dbReference type="Proteomes" id="UP000004816"/>
    </source>
</evidence>
<comment type="caution">
    <text evidence="2">The sequence shown here is derived from an EMBL/GenBank/DDBJ whole genome shotgun (WGS) entry which is preliminary data.</text>
</comment>
<dbReference type="PANTHER" id="PTHR36437">
    <property type="entry name" value="GLYOXALASE/BLEOMYCIN RESISTANCE PROTEIN/DIOXYGENASE"/>
    <property type="match status" value="1"/>
</dbReference>
<reference evidence="2 3" key="1">
    <citation type="journal article" date="2011" name="Stand. Genomic Sci.">
        <title>High quality draft genome sequence of Segniliparus rugosus CDC 945(T)= (ATCC BAA-974(T)).</title>
        <authorList>
            <person name="Earl A.M."/>
            <person name="Desjardins C.A."/>
            <person name="Fitzgerald M.G."/>
            <person name="Arachchi H.M."/>
            <person name="Zeng Q."/>
            <person name="Mehta T."/>
            <person name="Griggs A."/>
            <person name="Birren B.W."/>
            <person name="Toney N.C."/>
            <person name="Carr J."/>
            <person name="Posey J."/>
            <person name="Butler W.R."/>
        </authorList>
    </citation>
    <scope>NUCLEOTIDE SEQUENCE [LARGE SCALE GENOMIC DNA]</scope>
    <source>
        <strain evidence="3">ATCC BAA-974 / DSM 45345 / CCUG 50838 / CIP 108380 / JCM 13579 / CDC 945</strain>
    </source>
</reference>
<name>E5XSQ1_SEGRC</name>
<accession>E5XSQ1</accession>
<dbReference type="AlphaFoldDB" id="E5XSQ1"/>
<dbReference type="EMBL" id="ACZI02000002">
    <property type="protein sequence ID" value="EFV12633.1"/>
    <property type="molecule type" value="Genomic_DNA"/>
</dbReference>
<dbReference type="Proteomes" id="UP000004816">
    <property type="component" value="Unassembled WGS sequence"/>
</dbReference>
<dbReference type="InterPro" id="IPR029068">
    <property type="entry name" value="Glyas_Bleomycin-R_OHBP_Dase"/>
</dbReference>
<dbReference type="HOGENOM" id="CLU_046006_10_0_11"/>
<organism evidence="2 3">
    <name type="scientific">Segniliparus rugosus (strain ATCC BAA-974 / DSM 45345 / CCUG 50838 / CIP 108380 / JCM 13579 / CDC 945)</name>
    <dbReference type="NCBI Taxonomy" id="679197"/>
    <lineage>
        <taxon>Bacteria</taxon>
        <taxon>Bacillati</taxon>
        <taxon>Actinomycetota</taxon>
        <taxon>Actinomycetes</taxon>
        <taxon>Mycobacteriales</taxon>
        <taxon>Segniliparaceae</taxon>
        <taxon>Segniliparus</taxon>
    </lineage>
</organism>
<keyword evidence="3" id="KW-1185">Reference proteome</keyword>
<dbReference type="PANTHER" id="PTHR36437:SF2">
    <property type="entry name" value="GLYOXALASE_BLEOMYCIN RESISTANCE PROTEIN_DIOXYGENASE"/>
    <property type="match status" value="1"/>
</dbReference>
<gene>
    <name evidence="2" type="ORF">HMPREF9336_02523</name>
</gene>
<sequence length="150" mass="16048">MSIRVGITNIIVDDQEQAERFYTEVLGFVKHADVPAGGARWLTLAAPDAPRLPDGSPVVQLLLEPAGLEAAKTYKRALYEAGIPYTMFFVDDLKAEHARLSGAGVRFASEPSDVGDGFAAVFDDQGGNLIMLYQAHEHGQGEGESGVDAD</sequence>
<dbReference type="STRING" id="679197.HMPREF9336_02523"/>
<feature type="domain" description="VOC" evidence="1">
    <location>
        <begin position="4"/>
        <end position="135"/>
    </location>
</feature>
<evidence type="ECO:0000259" key="1">
    <source>
        <dbReference type="PROSITE" id="PS51819"/>
    </source>
</evidence>
<protein>
    <recommendedName>
        <fullName evidence="1">VOC domain-containing protein</fullName>
    </recommendedName>
</protein>